<geneLocation type="mitochondrion" evidence="1"/>
<dbReference type="AlphaFoldDB" id="A0A1Y0B4F3"/>
<keyword evidence="1" id="KW-0496">Mitochondrion</keyword>
<sequence length="150" mass="17365">MGKEDLLVVLYWVIILNSLNQRSKRRREAAQQLEGIVGEAPRLDEESILASKDHPFGGKYPLSLYYYSSRGKHSFFWNAAIFLKLIAGKRRSERGKFNPINNLSRISLVFSFTYGIGSHPVCESTTRTRRKAFQFSSQLVLYPRVVHQRR</sequence>
<reference evidence="1" key="1">
    <citation type="submission" date="2017-03" db="EMBL/GenBank/DDBJ databases">
        <title>The mitochondrial genome of the carnivorous plant Utricularia reniformis (Lentibulariaceae): structure, comparative analysis and evolutionary landmarks.</title>
        <authorList>
            <person name="Silva S.R."/>
            <person name="Alvarenga D.O."/>
            <person name="Michael T.P."/>
            <person name="Miranda V.F.O."/>
            <person name="Varani A.M."/>
        </authorList>
    </citation>
    <scope>NUCLEOTIDE SEQUENCE</scope>
</reference>
<accession>A0A1Y0B4F3</accession>
<proteinExistence type="predicted"/>
<gene>
    <name evidence="1" type="ORF">AEK19_MT2052</name>
</gene>
<evidence type="ECO:0000313" key="1">
    <source>
        <dbReference type="EMBL" id="ART32209.1"/>
    </source>
</evidence>
<organism evidence="1">
    <name type="scientific">Utricularia reniformis</name>
    <dbReference type="NCBI Taxonomy" id="192314"/>
    <lineage>
        <taxon>Eukaryota</taxon>
        <taxon>Viridiplantae</taxon>
        <taxon>Streptophyta</taxon>
        <taxon>Embryophyta</taxon>
        <taxon>Tracheophyta</taxon>
        <taxon>Spermatophyta</taxon>
        <taxon>Magnoliopsida</taxon>
        <taxon>eudicotyledons</taxon>
        <taxon>Gunneridae</taxon>
        <taxon>Pentapetalae</taxon>
        <taxon>asterids</taxon>
        <taxon>lamiids</taxon>
        <taxon>Lamiales</taxon>
        <taxon>Lentibulariaceae</taxon>
        <taxon>Utricularia</taxon>
    </lineage>
</organism>
<dbReference type="EMBL" id="KY774314">
    <property type="protein sequence ID" value="ART32209.1"/>
    <property type="molecule type" value="Genomic_DNA"/>
</dbReference>
<name>A0A1Y0B4F3_9LAMI</name>
<protein>
    <submittedName>
        <fullName evidence="1">Uncharacterized protein</fullName>
    </submittedName>
</protein>